<dbReference type="KEGG" id="cvn:111116659"/>
<feature type="domain" description="Kazal-like" evidence="2">
    <location>
        <begin position="9"/>
        <end position="43"/>
    </location>
</feature>
<reference evidence="4" key="1">
    <citation type="submission" date="2025-08" db="UniProtKB">
        <authorList>
            <consortium name="RefSeq"/>
        </authorList>
    </citation>
    <scope>IDENTIFICATION</scope>
    <source>
        <tissue evidence="4">Whole sample</tissue>
    </source>
</reference>
<evidence type="ECO:0000313" key="4">
    <source>
        <dbReference type="RefSeq" id="XP_022311363.1"/>
    </source>
</evidence>
<dbReference type="Proteomes" id="UP000694844">
    <property type="component" value="Chromosome 10"/>
</dbReference>
<organism evidence="3 4">
    <name type="scientific">Crassostrea virginica</name>
    <name type="common">Eastern oyster</name>
    <dbReference type="NCBI Taxonomy" id="6565"/>
    <lineage>
        <taxon>Eukaryota</taxon>
        <taxon>Metazoa</taxon>
        <taxon>Spiralia</taxon>
        <taxon>Lophotrochozoa</taxon>
        <taxon>Mollusca</taxon>
        <taxon>Bivalvia</taxon>
        <taxon>Autobranchia</taxon>
        <taxon>Pteriomorphia</taxon>
        <taxon>Ostreida</taxon>
        <taxon>Ostreoidea</taxon>
        <taxon>Ostreidae</taxon>
        <taxon>Crassostrea</taxon>
    </lineage>
</organism>
<dbReference type="SUPFAM" id="SSF100895">
    <property type="entry name" value="Kazal-type serine protease inhibitors"/>
    <property type="match status" value="2"/>
</dbReference>
<dbReference type="AlphaFoldDB" id="A0A8B8C6L9"/>
<feature type="chain" id="PRO_5034098602" evidence="1">
    <location>
        <begin position="16"/>
        <end position="96"/>
    </location>
</feature>
<dbReference type="InterPro" id="IPR036058">
    <property type="entry name" value="Kazal_dom_sf"/>
</dbReference>
<dbReference type="RefSeq" id="XP_022311363.1">
    <property type="nucleotide sequence ID" value="XM_022455655.1"/>
</dbReference>
<feature type="signal peptide" evidence="1">
    <location>
        <begin position="1"/>
        <end position="15"/>
    </location>
</feature>
<gene>
    <name evidence="4" type="primary">LOC111116659</name>
</gene>
<dbReference type="Gene3D" id="3.30.60.30">
    <property type="match status" value="2"/>
</dbReference>
<dbReference type="PROSITE" id="PS00282">
    <property type="entry name" value="KAZAL_1"/>
    <property type="match status" value="1"/>
</dbReference>
<protein>
    <submittedName>
        <fullName evidence="4">Four-domain proteases inhibitor-like</fullName>
    </submittedName>
</protein>
<dbReference type="GeneID" id="111116659"/>
<keyword evidence="1" id="KW-0732">Signal</keyword>
<proteinExistence type="predicted"/>
<keyword evidence="3" id="KW-1185">Reference proteome</keyword>
<evidence type="ECO:0000256" key="1">
    <source>
        <dbReference type="SAM" id="SignalP"/>
    </source>
</evidence>
<evidence type="ECO:0000313" key="3">
    <source>
        <dbReference type="Proteomes" id="UP000694844"/>
    </source>
</evidence>
<sequence length="96" mass="10407">MLYAVVLVFVKTTQCTELPIACTADYKPVCGVNDRTYANECLARSRGVQIAYKGRCTCACPRDRNPVCGSNGLTYDNACLAKCDLIGFTPGECGKR</sequence>
<dbReference type="PANTHER" id="PTHR21131">
    <property type="entry name" value="SERINE-TYPE ENDOPEPTIDASE INHIBITOR"/>
    <property type="match status" value="1"/>
</dbReference>
<name>A0A8B8C6L9_CRAVI</name>
<dbReference type="Pfam" id="PF00050">
    <property type="entry name" value="Kazal_1"/>
    <property type="match status" value="2"/>
</dbReference>
<feature type="domain" description="Kazal-like" evidence="2">
    <location>
        <begin position="50"/>
        <end position="95"/>
    </location>
</feature>
<dbReference type="PANTHER" id="PTHR21131:SF0">
    <property type="entry name" value="GEO10195P1-RELATED"/>
    <property type="match status" value="1"/>
</dbReference>
<dbReference type="PROSITE" id="PS51465">
    <property type="entry name" value="KAZAL_2"/>
    <property type="match status" value="2"/>
</dbReference>
<dbReference type="OrthoDB" id="6135129at2759"/>
<dbReference type="InterPro" id="IPR002350">
    <property type="entry name" value="Kazal_dom"/>
</dbReference>
<dbReference type="SMART" id="SM00280">
    <property type="entry name" value="KAZAL"/>
    <property type="match status" value="2"/>
</dbReference>
<accession>A0A8B8C6L9</accession>
<evidence type="ECO:0000259" key="2">
    <source>
        <dbReference type="PROSITE" id="PS51465"/>
    </source>
</evidence>
<dbReference type="InterPro" id="IPR053265">
    <property type="entry name" value="Serpin"/>
</dbReference>